<dbReference type="SUPFAM" id="SSF54373">
    <property type="entry name" value="FAD-linked reductases, C-terminal domain"/>
    <property type="match status" value="1"/>
</dbReference>
<feature type="binding site" evidence="4">
    <location>
        <position position="208"/>
    </location>
    <ligand>
        <name>FAD</name>
        <dbReference type="ChEBI" id="CHEBI:57692"/>
    </ligand>
</feature>
<dbReference type="InterPro" id="IPR012132">
    <property type="entry name" value="GMC_OxRdtase"/>
</dbReference>
<evidence type="ECO:0000256" key="2">
    <source>
        <dbReference type="ARBA" id="ARBA00022630"/>
    </source>
</evidence>
<name>A0A813KXX0_POLGL</name>
<gene>
    <name evidence="7" type="ORF">PGLA2088_LOCUS38143</name>
</gene>
<dbReference type="AlphaFoldDB" id="A0A813KXX0"/>
<dbReference type="Pfam" id="PF00732">
    <property type="entry name" value="GMC_oxred_N"/>
    <property type="match status" value="1"/>
</dbReference>
<evidence type="ECO:0000256" key="1">
    <source>
        <dbReference type="ARBA" id="ARBA00010790"/>
    </source>
</evidence>
<feature type="binding site" evidence="4">
    <location>
        <begin position="539"/>
        <end position="540"/>
    </location>
    <ligand>
        <name>FAD</name>
        <dbReference type="ChEBI" id="CHEBI:57692"/>
    </ligand>
</feature>
<dbReference type="InterPro" id="IPR036188">
    <property type="entry name" value="FAD/NAD-bd_sf"/>
</dbReference>
<dbReference type="InterPro" id="IPR000172">
    <property type="entry name" value="GMC_OxRdtase_N"/>
</dbReference>
<evidence type="ECO:0000256" key="4">
    <source>
        <dbReference type="PIRSR" id="PIRSR000137-2"/>
    </source>
</evidence>
<feature type="compositionally biased region" description="Low complexity" evidence="5">
    <location>
        <begin position="574"/>
        <end position="590"/>
    </location>
</feature>
<feature type="compositionally biased region" description="Basic and acidic residues" evidence="5">
    <location>
        <begin position="619"/>
        <end position="628"/>
    </location>
</feature>
<evidence type="ECO:0000313" key="8">
    <source>
        <dbReference type="Proteomes" id="UP000626109"/>
    </source>
</evidence>
<dbReference type="SUPFAM" id="SSF51905">
    <property type="entry name" value="FAD/NAD(P)-binding domain"/>
    <property type="match status" value="1"/>
</dbReference>
<keyword evidence="3" id="KW-0560">Oxidoreductase</keyword>
<keyword evidence="2" id="KW-0285">Flavoprotein</keyword>
<proteinExistence type="inferred from homology"/>
<dbReference type="InterPro" id="IPR003953">
    <property type="entry name" value="FAD-dep_OxRdtase_2_FAD-bd"/>
</dbReference>
<dbReference type="Pfam" id="PF00890">
    <property type="entry name" value="FAD_binding_2"/>
    <property type="match status" value="1"/>
</dbReference>
<dbReference type="EMBL" id="CAJNNW010032668">
    <property type="protein sequence ID" value="CAE8714696.1"/>
    <property type="molecule type" value="Genomic_DNA"/>
</dbReference>
<feature type="region of interest" description="Disordered" evidence="5">
    <location>
        <begin position="557"/>
        <end position="657"/>
    </location>
</feature>
<dbReference type="Pfam" id="PF05199">
    <property type="entry name" value="GMC_oxred_C"/>
    <property type="match status" value="1"/>
</dbReference>
<dbReference type="GO" id="GO:0050660">
    <property type="term" value="F:flavin adenine dinucleotide binding"/>
    <property type="evidence" value="ECO:0007669"/>
    <property type="project" value="InterPro"/>
</dbReference>
<reference evidence="7" key="1">
    <citation type="submission" date="2021-02" db="EMBL/GenBank/DDBJ databases">
        <authorList>
            <person name="Dougan E. K."/>
            <person name="Rhodes N."/>
            <person name="Thang M."/>
            <person name="Chan C."/>
        </authorList>
    </citation>
    <scope>NUCLEOTIDE SEQUENCE</scope>
</reference>
<feature type="compositionally biased region" description="Low complexity" evidence="5">
    <location>
        <begin position="599"/>
        <end position="610"/>
    </location>
</feature>
<dbReference type="Gene3D" id="3.50.50.60">
    <property type="entry name" value="FAD/NAD(P)-binding domain"/>
    <property type="match status" value="1"/>
</dbReference>
<evidence type="ECO:0000256" key="3">
    <source>
        <dbReference type="ARBA" id="ARBA00023002"/>
    </source>
</evidence>
<sequence>MTDVLPHKFDTSKRASWIVVGGGAAGCAAAAALADAGEDVLLLERGVSDREVPATQQAGTWPYVVNTEAAQHIRWEDRVWGTAAKVLGGGTSINGGYSFEDAPDYLTKAFGPELDLDAFYESSKFLADDLAHPIQPSQFGLAWKEALCTEGCGCADVKAPSLRWKEGAWIPLATMNSSKSGWPRRGSAVLIHDRSHLRNLHVKTLATVHRVLFDGTRAAGVLVSLGDGEPAINMSASKGVIVSAGAIFTPQLLQLSGIGQHDLLARLGVAPVVPELPVGRNFIDRLVINLAFRGAKKIPFQLGYVVAMNTTLNMTIEVEAGGAINSEFAIASLSLDSPANRNEVLRGFMSGLMRYPWDKKPTLLADDINKGMDMLVLQHEALSRGWVEAVSRDLTVPPKVKANYWADQCDYVNQWRGIQELLKIAGAESMRPWVARKKECDLPQSILSKELKCALLGESYQGKGSKDTPFAIIPCLPLEPAGPEEWGKWLKEHHVFSYHYFGTAAFGSVVEGSEFTVKGTTGLHVVDASVFPDPTRINPQHSIMTLGHYLGARLARRSRGAAPASPREAERAVAEVAGEAEQQPQQQQQQQEEEEQEQKQQQPQVTVEVPGSAYVVALDEAKASKDSDSMATQPADSSLGSRRRRRTSLLAAKNFAD</sequence>
<comment type="similarity">
    <text evidence="1">Belongs to the GMC oxidoreductase family.</text>
</comment>
<dbReference type="GO" id="GO:0016614">
    <property type="term" value="F:oxidoreductase activity, acting on CH-OH group of donors"/>
    <property type="evidence" value="ECO:0007669"/>
    <property type="project" value="InterPro"/>
</dbReference>
<dbReference type="PROSITE" id="PS00624">
    <property type="entry name" value="GMC_OXRED_2"/>
    <property type="match status" value="1"/>
</dbReference>
<feature type="domain" description="Glucose-methanol-choline oxidoreductase N-terminal" evidence="6">
    <location>
        <begin position="245"/>
        <end position="259"/>
    </location>
</feature>
<comment type="cofactor">
    <cofactor evidence="4">
        <name>FAD</name>
        <dbReference type="ChEBI" id="CHEBI:57692"/>
    </cofactor>
</comment>
<dbReference type="PIRSF" id="PIRSF000137">
    <property type="entry name" value="Alcohol_oxidase"/>
    <property type="match status" value="1"/>
</dbReference>
<comment type="caution">
    <text evidence="7">The sequence shown here is derived from an EMBL/GenBank/DDBJ whole genome shotgun (WGS) entry which is preliminary data.</text>
</comment>
<dbReference type="PANTHER" id="PTHR11552">
    <property type="entry name" value="GLUCOSE-METHANOL-CHOLINE GMC OXIDOREDUCTASE"/>
    <property type="match status" value="1"/>
</dbReference>
<organism evidence="7 8">
    <name type="scientific">Polarella glacialis</name>
    <name type="common">Dinoflagellate</name>
    <dbReference type="NCBI Taxonomy" id="89957"/>
    <lineage>
        <taxon>Eukaryota</taxon>
        <taxon>Sar</taxon>
        <taxon>Alveolata</taxon>
        <taxon>Dinophyceae</taxon>
        <taxon>Suessiales</taxon>
        <taxon>Suessiaceae</taxon>
        <taxon>Polarella</taxon>
    </lineage>
</organism>
<accession>A0A813KXX0</accession>
<keyword evidence="4" id="KW-0274">FAD</keyword>
<dbReference type="InterPro" id="IPR007867">
    <property type="entry name" value="GMC_OxRtase_C"/>
</dbReference>
<protein>
    <recommendedName>
        <fullName evidence="6">Glucose-methanol-choline oxidoreductase N-terminal domain-containing protein</fullName>
    </recommendedName>
</protein>
<dbReference type="Gene3D" id="3.30.410.40">
    <property type="match status" value="1"/>
</dbReference>
<evidence type="ECO:0000259" key="6">
    <source>
        <dbReference type="PROSITE" id="PS00624"/>
    </source>
</evidence>
<evidence type="ECO:0000313" key="7">
    <source>
        <dbReference type="EMBL" id="CAE8714696.1"/>
    </source>
</evidence>
<dbReference type="Proteomes" id="UP000626109">
    <property type="component" value="Unassembled WGS sequence"/>
</dbReference>
<dbReference type="PANTHER" id="PTHR11552:SF123">
    <property type="entry name" value="GMC OXIDOREDUCTASE (AFU_ORTHOLOGUE AFUA_2G01770)-RELATED"/>
    <property type="match status" value="1"/>
</dbReference>
<feature type="binding site" evidence="4">
    <location>
        <position position="86"/>
    </location>
    <ligand>
        <name>FAD</name>
        <dbReference type="ChEBI" id="CHEBI:57692"/>
    </ligand>
</feature>
<evidence type="ECO:0000256" key="5">
    <source>
        <dbReference type="SAM" id="MobiDB-lite"/>
    </source>
</evidence>